<accession>A0A4C1XAG0</accession>
<name>A0A4C1XAG0_EUMVA</name>
<dbReference type="EMBL" id="BGZK01000758">
    <property type="protein sequence ID" value="GBP59309.1"/>
    <property type="molecule type" value="Genomic_DNA"/>
</dbReference>
<reference evidence="2 3" key="1">
    <citation type="journal article" date="2019" name="Commun. Biol.">
        <title>The bagworm genome reveals a unique fibroin gene that provides high tensile strength.</title>
        <authorList>
            <person name="Kono N."/>
            <person name="Nakamura H."/>
            <person name="Ohtoshi R."/>
            <person name="Tomita M."/>
            <person name="Numata K."/>
            <person name="Arakawa K."/>
        </authorList>
    </citation>
    <scope>NUCLEOTIDE SEQUENCE [LARGE SCALE GENOMIC DNA]</scope>
</reference>
<dbReference type="AlphaFoldDB" id="A0A4C1XAG0"/>
<keyword evidence="1" id="KW-0812">Transmembrane</keyword>
<organism evidence="2 3">
    <name type="scientific">Eumeta variegata</name>
    <name type="common">Bagworm moth</name>
    <name type="synonym">Eumeta japonica</name>
    <dbReference type="NCBI Taxonomy" id="151549"/>
    <lineage>
        <taxon>Eukaryota</taxon>
        <taxon>Metazoa</taxon>
        <taxon>Ecdysozoa</taxon>
        <taxon>Arthropoda</taxon>
        <taxon>Hexapoda</taxon>
        <taxon>Insecta</taxon>
        <taxon>Pterygota</taxon>
        <taxon>Neoptera</taxon>
        <taxon>Endopterygota</taxon>
        <taxon>Lepidoptera</taxon>
        <taxon>Glossata</taxon>
        <taxon>Ditrysia</taxon>
        <taxon>Tineoidea</taxon>
        <taxon>Psychidae</taxon>
        <taxon>Oiketicinae</taxon>
        <taxon>Eumeta</taxon>
    </lineage>
</organism>
<keyword evidence="1" id="KW-0472">Membrane</keyword>
<keyword evidence="1" id="KW-1133">Transmembrane helix</keyword>
<dbReference type="STRING" id="151549.A0A4C1XAG0"/>
<evidence type="ECO:0000313" key="2">
    <source>
        <dbReference type="EMBL" id="GBP59309.1"/>
    </source>
</evidence>
<proteinExistence type="predicted"/>
<keyword evidence="3" id="KW-1185">Reference proteome</keyword>
<feature type="transmembrane region" description="Helical" evidence="1">
    <location>
        <begin position="36"/>
        <end position="58"/>
    </location>
</feature>
<sequence length="397" mass="44589">MAAEADTHAHRLPRVILFLHDYGEAKFTGQRTPAPLLTFALDGCADYIAATLMLFLLYRRLSTLIKVFPGPSRSEIQNSVSVVSKCAASPIEKAEISVRTRPRRALRSDCRPPAPAAAPAAPSDCMTPLNACARVRTLQRKRARMQEIRNDNWNDPMVEIKHSHKAYWGLAKALKTERAIPTPALKELDNSIAFNDREKAECLTDSIKQQCSENPPFDVEHVRREEEEVRPRVPPKGDLDPITQDEVSKYIKALKIRKAPGVDSITNKALKCFPAPLVALLVAIFNACNKNCYFPTAWKEGVVIEIPKPGKPRDLLASYRPISLLSILVKLFEKKNVQNSRKRTSDRPVMTYASLIFAHAQPDALYDLQIVKNKFCRRIADAPWLVKNSALHPDLEL</sequence>
<dbReference type="GO" id="GO:0003964">
    <property type="term" value="F:RNA-directed DNA polymerase activity"/>
    <property type="evidence" value="ECO:0007669"/>
    <property type="project" value="UniProtKB-KW"/>
</dbReference>
<evidence type="ECO:0000256" key="1">
    <source>
        <dbReference type="SAM" id="Phobius"/>
    </source>
</evidence>
<keyword evidence="2" id="KW-0548">Nucleotidyltransferase</keyword>
<keyword evidence="2" id="KW-0808">Transferase</keyword>
<evidence type="ECO:0000313" key="3">
    <source>
        <dbReference type="Proteomes" id="UP000299102"/>
    </source>
</evidence>
<dbReference type="PANTHER" id="PTHR19446">
    <property type="entry name" value="REVERSE TRANSCRIPTASES"/>
    <property type="match status" value="1"/>
</dbReference>
<protein>
    <submittedName>
        <fullName evidence="2">Probable RNA-directed DNA polymerase from transposon BS</fullName>
    </submittedName>
</protein>
<gene>
    <name evidence="2" type="primary">RTase</name>
    <name evidence="2" type="ORF">EVAR_40694_1</name>
</gene>
<comment type="caution">
    <text evidence="2">The sequence shown here is derived from an EMBL/GenBank/DDBJ whole genome shotgun (WGS) entry which is preliminary data.</text>
</comment>
<dbReference type="OrthoDB" id="416454at2759"/>
<dbReference type="Proteomes" id="UP000299102">
    <property type="component" value="Unassembled WGS sequence"/>
</dbReference>
<keyword evidence="2" id="KW-0695">RNA-directed DNA polymerase</keyword>